<organism evidence="1 2">
    <name type="scientific">Ampelomyces quisqualis</name>
    <name type="common">Powdery mildew agent</name>
    <dbReference type="NCBI Taxonomy" id="50730"/>
    <lineage>
        <taxon>Eukaryota</taxon>
        <taxon>Fungi</taxon>
        <taxon>Dikarya</taxon>
        <taxon>Ascomycota</taxon>
        <taxon>Pezizomycotina</taxon>
        <taxon>Dothideomycetes</taxon>
        <taxon>Pleosporomycetidae</taxon>
        <taxon>Pleosporales</taxon>
        <taxon>Pleosporineae</taxon>
        <taxon>Phaeosphaeriaceae</taxon>
        <taxon>Ampelomyces</taxon>
    </lineage>
</organism>
<keyword evidence="2" id="KW-1185">Reference proteome</keyword>
<protein>
    <submittedName>
        <fullName evidence="1">Uncharacterized protein</fullName>
    </submittedName>
</protein>
<gene>
    <name evidence="1" type="ORF">BDU57DRAFT_508297</name>
</gene>
<reference evidence="1" key="1">
    <citation type="journal article" date="2020" name="Stud. Mycol.">
        <title>101 Dothideomycetes genomes: a test case for predicting lifestyles and emergence of pathogens.</title>
        <authorList>
            <person name="Haridas S."/>
            <person name="Albert R."/>
            <person name="Binder M."/>
            <person name="Bloem J."/>
            <person name="Labutti K."/>
            <person name="Salamov A."/>
            <person name="Andreopoulos B."/>
            <person name="Baker S."/>
            <person name="Barry K."/>
            <person name="Bills G."/>
            <person name="Bluhm B."/>
            <person name="Cannon C."/>
            <person name="Castanera R."/>
            <person name="Culley D."/>
            <person name="Daum C."/>
            <person name="Ezra D."/>
            <person name="Gonzalez J."/>
            <person name="Henrissat B."/>
            <person name="Kuo A."/>
            <person name="Liang C."/>
            <person name="Lipzen A."/>
            <person name="Lutzoni F."/>
            <person name="Magnuson J."/>
            <person name="Mondo S."/>
            <person name="Nolan M."/>
            <person name="Ohm R."/>
            <person name="Pangilinan J."/>
            <person name="Park H.-J."/>
            <person name="Ramirez L."/>
            <person name="Alfaro M."/>
            <person name="Sun H."/>
            <person name="Tritt A."/>
            <person name="Yoshinaga Y."/>
            <person name="Zwiers L.-H."/>
            <person name="Turgeon B."/>
            <person name="Goodwin S."/>
            <person name="Spatafora J."/>
            <person name="Crous P."/>
            <person name="Grigoriev I."/>
        </authorList>
    </citation>
    <scope>NUCLEOTIDE SEQUENCE</scope>
    <source>
        <strain evidence="1">HMLAC05119</strain>
    </source>
</reference>
<evidence type="ECO:0000313" key="1">
    <source>
        <dbReference type="EMBL" id="KAF1920149.1"/>
    </source>
</evidence>
<dbReference type="EMBL" id="ML979132">
    <property type="protein sequence ID" value="KAF1920149.1"/>
    <property type="molecule type" value="Genomic_DNA"/>
</dbReference>
<dbReference type="AlphaFoldDB" id="A0A6A5QXY4"/>
<proteinExistence type="predicted"/>
<evidence type="ECO:0000313" key="2">
    <source>
        <dbReference type="Proteomes" id="UP000800096"/>
    </source>
</evidence>
<name>A0A6A5QXY4_AMPQU</name>
<sequence>MVWSIATASTATWRALTTVDGDWYFICHGNVGPVVERCYIRRRGTHPLSASMKPMSQNLIMAPRTQVSADGDATSTVPAVQELTKSGVASPNVLPKTVHC</sequence>
<accession>A0A6A5QXY4</accession>
<dbReference type="Proteomes" id="UP000800096">
    <property type="component" value="Unassembled WGS sequence"/>
</dbReference>